<keyword evidence="4" id="KW-1185">Reference proteome</keyword>
<feature type="region of interest" description="Disordered" evidence="1">
    <location>
        <begin position="325"/>
        <end position="358"/>
    </location>
</feature>
<dbReference type="GO" id="GO:0005730">
    <property type="term" value="C:nucleolus"/>
    <property type="evidence" value="ECO:0007669"/>
    <property type="project" value="EnsemblFungi"/>
</dbReference>
<dbReference type="FunCoup" id="A5DZJ2">
    <property type="interactions" value="239"/>
</dbReference>
<dbReference type="KEGG" id="lel:PVL30_003623"/>
<evidence type="ECO:0000313" key="4">
    <source>
        <dbReference type="Proteomes" id="UP000001996"/>
    </source>
</evidence>
<feature type="compositionally biased region" description="Basic and acidic residues" evidence="1">
    <location>
        <begin position="334"/>
        <end position="344"/>
    </location>
</feature>
<dbReference type="GeneID" id="5233394"/>
<dbReference type="eggNOG" id="KOG4174">
    <property type="taxonomic scope" value="Eukaryota"/>
</dbReference>
<reference evidence="3 4" key="1">
    <citation type="journal article" date="2009" name="Nature">
        <title>Evolution of pathogenicity and sexual reproduction in eight Candida genomes.</title>
        <authorList>
            <person name="Butler G."/>
            <person name="Rasmussen M.D."/>
            <person name="Lin M.F."/>
            <person name="Santos M.A."/>
            <person name="Sakthikumar S."/>
            <person name="Munro C.A."/>
            <person name="Rheinbay E."/>
            <person name="Grabherr M."/>
            <person name="Forche A."/>
            <person name="Reedy J.L."/>
            <person name="Agrafioti I."/>
            <person name="Arnaud M.B."/>
            <person name="Bates S."/>
            <person name="Brown A.J."/>
            <person name="Brunke S."/>
            <person name="Costanzo M.C."/>
            <person name="Fitzpatrick D.A."/>
            <person name="de Groot P.W."/>
            <person name="Harris D."/>
            <person name="Hoyer L.L."/>
            <person name="Hube B."/>
            <person name="Klis F.M."/>
            <person name="Kodira C."/>
            <person name="Lennard N."/>
            <person name="Logue M.E."/>
            <person name="Martin R."/>
            <person name="Neiman A.M."/>
            <person name="Nikolaou E."/>
            <person name="Quail M.A."/>
            <person name="Quinn J."/>
            <person name="Santos M.C."/>
            <person name="Schmitzberger F.F."/>
            <person name="Sherlock G."/>
            <person name="Shah P."/>
            <person name="Silverstein K.A."/>
            <person name="Skrzypek M.S."/>
            <person name="Soll D."/>
            <person name="Staggs R."/>
            <person name="Stansfield I."/>
            <person name="Stumpf M.P."/>
            <person name="Sudbery P.E."/>
            <person name="Srikantha T."/>
            <person name="Zeng Q."/>
            <person name="Berman J."/>
            <person name="Berriman M."/>
            <person name="Heitman J."/>
            <person name="Gow N.A."/>
            <person name="Lorenz M.C."/>
            <person name="Birren B.W."/>
            <person name="Kellis M."/>
            <person name="Cuomo C.A."/>
        </authorList>
    </citation>
    <scope>NUCLEOTIDE SEQUENCE [LARGE SCALE GENOMIC DNA]</scope>
    <source>
        <strain evidence="4">ATCC 11503 / BCRC 21390 / CBS 2605 / JCM 1781 / NBRC 1676 / NRRL YB-4239</strain>
    </source>
</reference>
<dbReference type="HOGENOM" id="CLU_035438_1_0_1"/>
<dbReference type="GO" id="GO:0070475">
    <property type="term" value="P:rRNA base methylation"/>
    <property type="evidence" value="ECO:0007669"/>
    <property type="project" value="EnsemblFungi"/>
</dbReference>
<proteinExistence type="predicted"/>
<evidence type="ECO:0000256" key="1">
    <source>
        <dbReference type="SAM" id="MobiDB-lite"/>
    </source>
</evidence>
<dbReference type="Pfam" id="PF10354">
    <property type="entry name" value="BMT5-like"/>
    <property type="match status" value="1"/>
</dbReference>
<dbReference type="GO" id="GO:0005737">
    <property type="term" value="C:cytoplasm"/>
    <property type="evidence" value="ECO:0007669"/>
    <property type="project" value="TreeGrafter"/>
</dbReference>
<evidence type="ECO:0000313" key="3">
    <source>
        <dbReference type="EMBL" id="EDK44600.1"/>
    </source>
</evidence>
<dbReference type="PANTHER" id="PTHR11538:SF26">
    <property type="entry name" value="FERREDOXIN-FOLD ANTICODON-BINDING DOMAIN-CONTAINING PROTEIN 1"/>
    <property type="match status" value="1"/>
</dbReference>
<sequence length="358" mass="40409">MSKKNKGKALGSKGLKAALARHQVQDTLKQKALKNAQVESQNQLNKAKSMKITKKAKQNNGLALAKQLRGYLPFTEEDTVLLVGEGDFSFAKSLILQNYVRPENLVATSLDSQEEVMAKYPDVDKTLVELQDSGVRVMHDVDATDLAKTLKIAPNSKQRRTGSKASALRLFTPGSSSHTELDYIMFNFPHTGKGIKDQDRNIRDHQKLILEYFKNCNTVFDLVNENNKVHDDFAGYRHKNGKSNNKGSSNDDSYQGKIILSVFEGEPYSSWGIKIIGKEQGYKVMKLGKFDWSMFPQYHHKRTNGIRDTTKPASERDARLYVFEKNTQLSKTADSNKKRNEKRNGNFGFDSDSDSDEN</sequence>
<dbReference type="OMA" id="YPGYKHA"/>
<dbReference type="EMBL" id="CH981526">
    <property type="protein sequence ID" value="EDK44600.1"/>
    <property type="molecule type" value="Genomic_DNA"/>
</dbReference>
<organism evidence="3 4">
    <name type="scientific">Lodderomyces elongisporus (strain ATCC 11503 / CBS 2605 / JCM 1781 / NBRC 1676 / NRRL YB-4239)</name>
    <name type="common">Yeast</name>
    <name type="synonym">Saccharomyces elongisporus</name>
    <dbReference type="NCBI Taxonomy" id="379508"/>
    <lineage>
        <taxon>Eukaryota</taxon>
        <taxon>Fungi</taxon>
        <taxon>Dikarya</taxon>
        <taxon>Ascomycota</taxon>
        <taxon>Saccharomycotina</taxon>
        <taxon>Pichiomycetes</taxon>
        <taxon>Debaryomycetaceae</taxon>
        <taxon>Candida/Lodderomyces clade</taxon>
        <taxon>Lodderomyces</taxon>
    </lineage>
</organism>
<dbReference type="AlphaFoldDB" id="A5DZJ2"/>
<name>A5DZJ2_LODEL</name>
<dbReference type="VEuPathDB" id="FungiDB:LELG_02779"/>
<feature type="domain" description="25S rRNA (uridine-N(3))-methyltransferase BMT5-like" evidence="2">
    <location>
        <begin position="81"/>
        <end position="302"/>
    </location>
</feature>
<dbReference type="InParanoid" id="A5DZJ2"/>
<dbReference type="STRING" id="379508.A5DZJ2"/>
<accession>A5DZJ2</accession>
<dbReference type="Proteomes" id="UP000001996">
    <property type="component" value="Unassembled WGS sequence"/>
</dbReference>
<dbReference type="OrthoDB" id="273345at2759"/>
<dbReference type="GO" id="GO:0070042">
    <property type="term" value="F:rRNA (uridine-N3-)-methyltransferase activity"/>
    <property type="evidence" value="ECO:0007669"/>
    <property type="project" value="EnsemblFungi"/>
</dbReference>
<dbReference type="InterPro" id="IPR019446">
    <property type="entry name" value="BMT5-like"/>
</dbReference>
<dbReference type="PANTHER" id="PTHR11538">
    <property type="entry name" value="PHENYLALANYL-TRNA SYNTHETASE"/>
    <property type="match status" value="1"/>
</dbReference>
<evidence type="ECO:0000259" key="2">
    <source>
        <dbReference type="Pfam" id="PF10354"/>
    </source>
</evidence>
<gene>
    <name evidence="3" type="ORF">LELG_02779</name>
</gene>
<protein>
    <recommendedName>
        <fullName evidence="2">25S rRNA (uridine-N(3))-methyltransferase BMT5-like domain-containing protein</fullName>
    </recommendedName>
</protein>